<dbReference type="Pfam" id="PF17914">
    <property type="entry name" value="HopA1"/>
    <property type="match status" value="1"/>
</dbReference>
<sequence>MTTTVPRVSADLLRALDAVQVAEDATQATVLDEELTAENPSGLVSQLRTSLYRRLHAGMDKQDGPRARSMRDNDLDARYTAAMPHSTTIVPAIVLSSRNDQPVITVVVEGVRTRVPVSCVVKWPQRASGPALLRLPAQRPGRSPGFFLTDSSRGLRTGPATLRMYIHLTDREAAPQVWGVVLERLEALGLRYRSKVTSNGGLLPRRDGLVVYLGPDAWDRIAHVADAVRGLEGLGDSTSPFVHRLAPGVGAAWEPRDQRPGKKGLSFGEHRSQVLAEALVAQALSATPRTREACVAESLVDAGIDPLFPARNLSSPTLPGFGLA</sequence>
<organism evidence="1 2">
    <name type="scientific">Streptomyces thermospinosisporus</name>
    <dbReference type="NCBI Taxonomy" id="161482"/>
    <lineage>
        <taxon>Bacteria</taxon>
        <taxon>Bacillati</taxon>
        <taxon>Actinomycetota</taxon>
        <taxon>Actinomycetes</taxon>
        <taxon>Kitasatosporales</taxon>
        <taxon>Streptomycetaceae</taxon>
        <taxon>Streptomyces</taxon>
    </lineage>
</organism>
<name>A0ABN1Z8C4_9ACTN</name>
<dbReference type="InterPro" id="IPR040871">
    <property type="entry name" value="HopA1"/>
</dbReference>
<protein>
    <submittedName>
        <fullName evidence="1">Uncharacterized protein</fullName>
    </submittedName>
</protein>
<gene>
    <name evidence="1" type="ORF">GCM10009601_60550</name>
</gene>
<reference evidence="1 2" key="1">
    <citation type="journal article" date="2019" name="Int. J. Syst. Evol. Microbiol.">
        <title>The Global Catalogue of Microorganisms (GCM) 10K type strain sequencing project: providing services to taxonomists for standard genome sequencing and annotation.</title>
        <authorList>
            <consortium name="The Broad Institute Genomics Platform"/>
            <consortium name="The Broad Institute Genome Sequencing Center for Infectious Disease"/>
            <person name="Wu L."/>
            <person name="Ma J."/>
        </authorList>
    </citation>
    <scope>NUCLEOTIDE SEQUENCE [LARGE SCALE GENOMIC DNA]</scope>
    <source>
        <strain evidence="1 2">JCM 11756</strain>
    </source>
</reference>
<dbReference type="EMBL" id="BAAAIZ010000127">
    <property type="protein sequence ID" value="GAA1435103.1"/>
    <property type="molecule type" value="Genomic_DNA"/>
</dbReference>
<comment type="caution">
    <text evidence="1">The sequence shown here is derived from an EMBL/GenBank/DDBJ whole genome shotgun (WGS) entry which is preliminary data.</text>
</comment>
<dbReference type="RefSeq" id="WP_344016494.1">
    <property type="nucleotide sequence ID" value="NZ_BAAAIZ010000127.1"/>
</dbReference>
<dbReference type="Proteomes" id="UP001500973">
    <property type="component" value="Unassembled WGS sequence"/>
</dbReference>
<accession>A0ABN1Z8C4</accession>
<keyword evidence="2" id="KW-1185">Reference proteome</keyword>
<evidence type="ECO:0000313" key="1">
    <source>
        <dbReference type="EMBL" id="GAA1435103.1"/>
    </source>
</evidence>
<proteinExistence type="predicted"/>
<evidence type="ECO:0000313" key="2">
    <source>
        <dbReference type="Proteomes" id="UP001500973"/>
    </source>
</evidence>